<evidence type="ECO:0000259" key="3">
    <source>
        <dbReference type="PROSITE" id="PS50211"/>
    </source>
</evidence>
<dbReference type="Pfam" id="PF00168">
    <property type="entry name" value="C2"/>
    <property type="match status" value="1"/>
</dbReference>
<feature type="domain" description="UDENN" evidence="3">
    <location>
        <begin position="249"/>
        <end position="666"/>
    </location>
</feature>
<dbReference type="InterPro" id="IPR037516">
    <property type="entry name" value="Tripartite_DENN"/>
</dbReference>
<evidence type="ECO:0000313" key="5">
    <source>
        <dbReference type="Proteomes" id="UP000014680"/>
    </source>
</evidence>
<evidence type="ECO:0000259" key="2">
    <source>
        <dbReference type="PROSITE" id="PS50004"/>
    </source>
</evidence>
<feature type="domain" description="C2" evidence="2">
    <location>
        <begin position="38"/>
        <end position="149"/>
    </location>
</feature>
<dbReference type="GeneID" id="14891098"/>
<feature type="compositionally biased region" description="Low complexity" evidence="1">
    <location>
        <begin position="37"/>
        <end position="51"/>
    </location>
</feature>
<accession>A0A0A1UG04</accession>
<dbReference type="KEGG" id="eiv:EIN_379960"/>
<dbReference type="SUPFAM" id="SSF49562">
    <property type="entry name" value="C2 domain (Calcium/lipid-binding domain, CaLB)"/>
    <property type="match status" value="1"/>
</dbReference>
<dbReference type="RefSeq" id="XP_004258870.1">
    <property type="nucleotide sequence ID" value="XM_004258822.1"/>
</dbReference>
<dbReference type="Proteomes" id="UP000014680">
    <property type="component" value="Unassembled WGS sequence"/>
</dbReference>
<dbReference type="GO" id="GO:0031410">
    <property type="term" value="C:cytoplasmic vesicle"/>
    <property type="evidence" value="ECO:0007669"/>
    <property type="project" value="TreeGrafter"/>
</dbReference>
<dbReference type="InterPro" id="IPR005113">
    <property type="entry name" value="uDENN_dom"/>
</dbReference>
<evidence type="ECO:0000313" key="4">
    <source>
        <dbReference type="EMBL" id="ELP92099.1"/>
    </source>
</evidence>
<dbReference type="OMA" id="NCAVRIC"/>
<organism evidence="4 5">
    <name type="scientific">Entamoeba invadens IP1</name>
    <dbReference type="NCBI Taxonomy" id="370355"/>
    <lineage>
        <taxon>Eukaryota</taxon>
        <taxon>Amoebozoa</taxon>
        <taxon>Evosea</taxon>
        <taxon>Archamoebae</taxon>
        <taxon>Mastigamoebida</taxon>
        <taxon>Entamoebidae</taxon>
        <taxon>Entamoeba</taxon>
    </lineage>
</organism>
<dbReference type="PANTHER" id="PTHR12296:SF21">
    <property type="entry name" value="DENN DOMAIN-CONTAINING PROTEIN 3"/>
    <property type="match status" value="1"/>
</dbReference>
<dbReference type="AlphaFoldDB" id="A0A0A1UG04"/>
<dbReference type="Gene3D" id="3.40.50.11500">
    <property type="match status" value="1"/>
</dbReference>
<dbReference type="EMBL" id="KB206395">
    <property type="protein sequence ID" value="ELP92099.1"/>
    <property type="molecule type" value="Genomic_DNA"/>
</dbReference>
<proteinExistence type="predicted"/>
<dbReference type="OrthoDB" id="27460at2759"/>
<dbReference type="PROSITE" id="PS50211">
    <property type="entry name" value="DENN"/>
    <property type="match status" value="1"/>
</dbReference>
<dbReference type="InterPro" id="IPR051696">
    <property type="entry name" value="DENN_Domain_GEFs"/>
</dbReference>
<dbReference type="GO" id="GO:0032483">
    <property type="term" value="P:regulation of Rab protein signal transduction"/>
    <property type="evidence" value="ECO:0007669"/>
    <property type="project" value="TreeGrafter"/>
</dbReference>
<dbReference type="Pfam" id="PF03456">
    <property type="entry name" value="uDENN"/>
    <property type="match status" value="1"/>
</dbReference>
<dbReference type="InterPro" id="IPR035892">
    <property type="entry name" value="C2_domain_sf"/>
</dbReference>
<dbReference type="Pfam" id="PF02141">
    <property type="entry name" value="DENN"/>
    <property type="match status" value="1"/>
</dbReference>
<sequence length="1014" mass="117465">MAEKKETVKNGVDFMRKTFVFRKTFTKSKTMGGLQESPTSSPTLSTSTKKSLPNSLSSVVLTIHDGVFKDGESGIYCVCKVLERKYRTMTTVGNKPIFDETWTLHVPTDILSVTLEICKHTKMNTRNVLGAVQLNFKRLEINVEVTEKYKVLSFNSIEIGTLKLTMKRLPQEDLQHLLQEKPKKGRFSLIDSSFEDLDEKKMRTPRGKIHRKKYMPQAPSEKTEESVEACGLFSAVFTVTVGDISEDIWHFMKNNSDAFSDIEQVGLTGVITNCYPPNNGGKVVPLNIWNFCFGDGLKVRRTNQSIEVIPFVMTDANANTKYACFLIAYFKIEDKMIKKIQDIIPKTPNELYAPYAVGVTSDFPLLGLMRKWLKALYEVKVESNLKFTDYCHEVIFMTGLPSPGKSFLYDFTTLGFKTEINLPVTNGMSAIPTSVLPMFEMLGIDGVVAIVLALLEGDKVVLSCRSKTALVYTIENLKSMIFPFEWCNICIDLIPYSLLDYLTSPMTYLVGVPAEYKDEAEDIISKEGVVYADLDNGTVRTSGYLKEVPKEVENLFYDLKTVFKTKEMKIGNLNNDFFEERYFAHKSHEFNCAVRICFFKFISEMLGNYRDYLGFTWVADDVSVVFSSEEFVYNQPNDRRDFLRALFESQHFQFFIQNFPKRHNHVFEDWQINQMYHRNTEELVAMYENKEYLPITKIVQISTEKKLDVSPINTLLLDCGKLKSLRVRNEVVKQKIEPTFYCNHLELKRTEKKSVIFNNDMIQFCDSQIGELVLMNENATQTKIDTEPIFSFLSQIEGRKVFTLRLLSKYQHFEIEREKGRVCAFVFAMILDFLKQSLVYAYSQKDYMTPQNIVECAKSIYKREGGGEKLRIIDLMQGYDIWNKMDVWNNIFVKRSCISKEIIYKEQFGLDLPFRWVTFDQYQQKEYRQAEVDWVKKDMKEILTTMGLVRTNPKTVKQFVGYALSHLRFDESVRKEIDDMVLDVCQVKTDEYMDEIEKMRSDINKVYEGVYLTD</sequence>
<keyword evidence="5" id="KW-1185">Reference proteome</keyword>
<evidence type="ECO:0000256" key="1">
    <source>
        <dbReference type="SAM" id="MobiDB-lite"/>
    </source>
</evidence>
<dbReference type="Gene3D" id="3.30.450.200">
    <property type="match status" value="1"/>
</dbReference>
<dbReference type="InterPro" id="IPR043153">
    <property type="entry name" value="DENN_C"/>
</dbReference>
<dbReference type="InterPro" id="IPR005112">
    <property type="entry name" value="dDENN_dom"/>
</dbReference>
<gene>
    <name evidence="4" type="ORF">EIN_379960</name>
</gene>
<reference evidence="4 5" key="1">
    <citation type="submission" date="2012-10" db="EMBL/GenBank/DDBJ databases">
        <authorList>
            <person name="Zafar N."/>
            <person name="Inman J."/>
            <person name="Hall N."/>
            <person name="Lorenzi H."/>
            <person name="Caler E."/>
        </authorList>
    </citation>
    <scope>NUCLEOTIDE SEQUENCE [LARGE SCALE GENOMIC DNA]</scope>
    <source>
        <strain evidence="4 5">IP1</strain>
    </source>
</reference>
<dbReference type="PANTHER" id="PTHR12296">
    <property type="entry name" value="DENN DOMAIN-CONTAINING PROTEIN 4"/>
    <property type="match status" value="1"/>
</dbReference>
<feature type="region of interest" description="Disordered" evidence="1">
    <location>
        <begin position="30"/>
        <end position="51"/>
    </location>
</feature>
<dbReference type="SMART" id="SM00799">
    <property type="entry name" value="DENN"/>
    <property type="match status" value="1"/>
</dbReference>
<dbReference type="InterPro" id="IPR000008">
    <property type="entry name" value="C2_dom"/>
</dbReference>
<name>A0A0A1UG04_ENTIV</name>
<dbReference type="SMART" id="SM00801">
    <property type="entry name" value="dDENN"/>
    <property type="match status" value="1"/>
</dbReference>
<dbReference type="PROSITE" id="PS50004">
    <property type="entry name" value="C2"/>
    <property type="match status" value="1"/>
</dbReference>
<dbReference type="VEuPathDB" id="AmoebaDB:EIN_379960"/>
<dbReference type="Gene3D" id="2.60.40.150">
    <property type="entry name" value="C2 domain"/>
    <property type="match status" value="1"/>
</dbReference>
<protein>
    <submittedName>
        <fullName evidence="4">Uncharacterized protein</fullName>
    </submittedName>
</protein>
<dbReference type="InterPro" id="IPR001194">
    <property type="entry name" value="cDENN_dom"/>
</dbReference>